<feature type="transmembrane region" description="Helical" evidence="2">
    <location>
        <begin position="1397"/>
        <end position="1420"/>
    </location>
</feature>
<feature type="compositionally biased region" description="Basic and acidic residues" evidence="1">
    <location>
        <begin position="308"/>
        <end position="318"/>
    </location>
</feature>
<evidence type="ECO:0000313" key="3">
    <source>
        <dbReference type="EMBL" id="KAK3252423.1"/>
    </source>
</evidence>
<accession>A0AAE0CDK5</accession>
<keyword evidence="2" id="KW-0472">Membrane</keyword>
<keyword evidence="2" id="KW-1133">Transmembrane helix</keyword>
<evidence type="ECO:0000256" key="2">
    <source>
        <dbReference type="SAM" id="Phobius"/>
    </source>
</evidence>
<feature type="compositionally biased region" description="Pro residues" evidence="1">
    <location>
        <begin position="117"/>
        <end position="149"/>
    </location>
</feature>
<sequence length="1551" mass="170790">MNCLSIDAVLGLTALADSDPLLSSHSFTLQHVQINSSEVVEGRPHWSHSYVEPVNESRTLCEFPMGRTSTQAFVSVHIHDYAFPPMPPPLKRRRLRQSVQDVLALYEISSLVTVSAAPPPPPPPTPSHPRTPPPPPVPPRPPAGPPHPPIQQARQFDATLFYEGAPEITCVLAQLAGGTSTYDAGDATTWASGDDRVLYIHSIDSPSGTELTWHFPHREVDVHLCGFDVGTTVLQADIVRADDLDQVSLLSAHVTASLRAGRKLRGAPWRYAAKGGRYGEIGDRGSSFAGIRGARRKRGEPENEPENEPEKEPEKEPENEPGNEPMSLGMSLGMGRGGLSKASVSDALWVRLCPVAQTYREFTTMTVNVVTGVLTTLGVTLTAGLAACRRRRRLQAFSAIFDTSFGTRRGAPHAPCGAPGQAQQYTWRLPLGVSGCKLMPAQNAAWAAYTDDPSSPFHAGLDEADPSPPAARQGQSEASRSSQAAGPVAESFTFPDYDVKAAPRRVHPASLSFERGPPLLRGTDPNTAELLRQRIQRVKNPPKYTGKYTALAERKLGRHRLEPEQSNMSMLGVPRPAAEWNTGFGLTARMETLRQRAVADQAEDAAIFSELDADIHVFEGRLKEVEQLQAEPTLTPQKPMPRGSHPIVSVRTGPRLSRWIAFEGPVAPPWSAQSRVRAHRAAAPSKGSLGAECAKRVAERLGRKARGQVAMAGAHLAFNWRHVVLVGSKLTRKPMVTERKRQRKVSKVVENFLRTRWRRLVIRLVAYARMVWLWRRLQEDRRAESLSQRLGLPIMQLRNYLPFAGCPGEARGNAGPKESATLVPARGALAMVPVDEASQQDRAEWQEREEAGTQAGDAGELLGEDFGWPANSVECLVGTAAVLAFLHHHQLVERAFLQRLVELAARRAWGAPSGRSFRCYGALMAGLLAWPGGCTHEAFATLWNLRCLQSSDGGYGPSPSLGRTVYGKFAAKEEEMLRSSSTNMFGSLTGFVGKLSIVEERAHLGAIQRVWASLCVRAMWQQRMPCGCLLSSPHRSTYQSHRRRVLGPLNRYLKAVPQPNQLQDQLRALWASSPGETRSRVPEGDHVGMLKSFTFTMLDFVARQCIRYLAKLREHHAAKVAIRARQRSRIRGFFRMPSPRQTRGPSGPRGSGGRGYLRLLLQSEAERHPWMGLWRAAWPRGEGYPAHQRACALVTSWLVMLAGAVLLQYDRAARLCPHVRPAPNSFLDCAVPGVPFQGCDTGSSCKALYSEHLCAAHGTCADSFAASAQLEHEWRRAALEALLLTLLPVLVRDFPASFGVHPAPQGGRYSTVTRSGLTRIAVALEAVMQHGVHWGLAVPTRWRFWWQTSVQRRSPWAAFQELEMEEGMRTLRRSAGRTLCAEMSVCRAAEFPGLWDVGFYIWNGTLSAAAVWVVVQYGLWIQYLSGESGEQWTYVIWAISILMDGIVSAVVTDILKCLRHFVLCAEFTGEVFMKFENVTNSHKATSAKLTSSDPQTFSKAVLKKLRARKEPTTTDSGLAELSSSTDMEPRLEPPHSQSSLAIPKEEIGIDG</sequence>
<reference evidence="3 4" key="1">
    <citation type="journal article" date="2015" name="Genome Biol. Evol.">
        <title>Comparative Genomics of a Bacterivorous Green Alga Reveals Evolutionary Causalities and Consequences of Phago-Mixotrophic Mode of Nutrition.</title>
        <authorList>
            <person name="Burns J.A."/>
            <person name="Paasch A."/>
            <person name="Narechania A."/>
            <person name="Kim E."/>
        </authorList>
    </citation>
    <scope>NUCLEOTIDE SEQUENCE [LARGE SCALE GENOMIC DNA]</scope>
    <source>
        <strain evidence="3 4">PLY_AMNH</strain>
    </source>
</reference>
<comment type="caution">
    <text evidence="3">The sequence shown here is derived from an EMBL/GenBank/DDBJ whole genome shotgun (WGS) entry which is preliminary data.</text>
</comment>
<gene>
    <name evidence="3" type="ORF">CYMTET_38275</name>
</gene>
<evidence type="ECO:0000313" key="4">
    <source>
        <dbReference type="Proteomes" id="UP001190700"/>
    </source>
</evidence>
<feature type="compositionally biased region" description="Polar residues" evidence="1">
    <location>
        <begin position="473"/>
        <end position="484"/>
    </location>
</feature>
<keyword evidence="2" id="KW-0812">Transmembrane</keyword>
<feature type="region of interest" description="Disordered" evidence="1">
    <location>
        <begin position="1507"/>
        <end position="1551"/>
    </location>
</feature>
<proteinExistence type="predicted"/>
<dbReference type="Proteomes" id="UP001190700">
    <property type="component" value="Unassembled WGS sequence"/>
</dbReference>
<name>A0AAE0CDK5_9CHLO</name>
<feature type="region of interest" description="Disordered" evidence="1">
    <location>
        <begin position="115"/>
        <end position="151"/>
    </location>
</feature>
<protein>
    <submittedName>
        <fullName evidence="3">Uncharacterized protein</fullName>
    </submittedName>
</protein>
<keyword evidence="4" id="KW-1185">Reference proteome</keyword>
<feature type="compositionally biased region" description="Polar residues" evidence="1">
    <location>
        <begin position="1513"/>
        <end position="1526"/>
    </location>
</feature>
<dbReference type="EMBL" id="LGRX02025416">
    <property type="protein sequence ID" value="KAK3252423.1"/>
    <property type="molecule type" value="Genomic_DNA"/>
</dbReference>
<feature type="transmembrane region" description="Helical" evidence="2">
    <location>
        <begin position="1432"/>
        <end position="1451"/>
    </location>
</feature>
<feature type="region of interest" description="Disordered" evidence="1">
    <location>
        <begin position="284"/>
        <end position="334"/>
    </location>
</feature>
<feature type="compositionally biased region" description="Low complexity" evidence="1">
    <location>
        <begin position="322"/>
        <end position="331"/>
    </location>
</feature>
<organism evidence="3 4">
    <name type="scientific">Cymbomonas tetramitiformis</name>
    <dbReference type="NCBI Taxonomy" id="36881"/>
    <lineage>
        <taxon>Eukaryota</taxon>
        <taxon>Viridiplantae</taxon>
        <taxon>Chlorophyta</taxon>
        <taxon>Pyramimonadophyceae</taxon>
        <taxon>Pyramimonadales</taxon>
        <taxon>Pyramimonadaceae</taxon>
        <taxon>Cymbomonas</taxon>
    </lineage>
</organism>
<evidence type="ECO:0000256" key="1">
    <source>
        <dbReference type="SAM" id="MobiDB-lite"/>
    </source>
</evidence>
<feature type="region of interest" description="Disordered" evidence="1">
    <location>
        <begin position="456"/>
        <end position="488"/>
    </location>
</feature>